<dbReference type="CDD" id="cd00033">
    <property type="entry name" value="CCP"/>
    <property type="match status" value="1"/>
</dbReference>
<accession>A0A8C8R671</accession>
<keyword evidence="6" id="KW-1185">Reference proteome</keyword>
<evidence type="ECO:0000259" key="4">
    <source>
        <dbReference type="PROSITE" id="PS50923"/>
    </source>
</evidence>
<feature type="region of interest" description="Disordered" evidence="3">
    <location>
        <begin position="1"/>
        <end position="26"/>
    </location>
</feature>
<dbReference type="Pfam" id="PF00084">
    <property type="entry name" value="Sushi"/>
    <property type="match status" value="1"/>
</dbReference>
<feature type="domain" description="Sushi" evidence="4">
    <location>
        <begin position="21"/>
        <end position="86"/>
    </location>
</feature>
<evidence type="ECO:0000256" key="3">
    <source>
        <dbReference type="SAM" id="MobiDB-lite"/>
    </source>
</evidence>
<evidence type="ECO:0000256" key="2">
    <source>
        <dbReference type="PROSITE-ProRule" id="PRU00302"/>
    </source>
</evidence>
<reference evidence="5" key="2">
    <citation type="submission" date="2025-09" db="UniProtKB">
        <authorList>
            <consortium name="Ensembl"/>
        </authorList>
    </citation>
    <scope>IDENTIFICATION</scope>
</reference>
<organism evidence="5 6">
    <name type="scientific">Pelusios castaneus</name>
    <name type="common">West African mud turtle</name>
    <dbReference type="NCBI Taxonomy" id="367368"/>
    <lineage>
        <taxon>Eukaryota</taxon>
        <taxon>Metazoa</taxon>
        <taxon>Chordata</taxon>
        <taxon>Craniata</taxon>
        <taxon>Vertebrata</taxon>
        <taxon>Euteleostomi</taxon>
        <taxon>Archelosauria</taxon>
        <taxon>Testudinata</taxon>
        <taxon>Testudines</taxon>
        <taxon>Pleurodira</taxon>
        <taxon>Pelomedusidae</taxon>
        <taxon>Pelusios</taxon>
    </lineage>
</organism>
<dbReference type="Proteomes" id="UP000694393">
    <property type="component" value="Unplaced"/>
</dbReference>
<evidence type="ECO:0000313" key="5">
    <source>
        <dbReference type="Ensembl" id="ENSPCEP00000000658.1"/>
    </source>
</evidence>
<dbReference type="InterPro" id="IPR000436">
    <property type="entry name" value="Sushi_SCR_CCP_dom"/>
</dbReference>
<feature type="compositionally biased region" description="Basic and acidic residues" evidence="3">
    <location>
        <begin position="1"/>
        <end position="20"/>
    </location>
</feature>
<comment type="caution">
    <text evidence="2">Lacks conserved residue(s) required for the propagation of feature annotation.</text>
</comment>
<dbReference type="PROSITE" id="PS50923">
    <property type="entry name" value="SUSHI"/>
    <property type="match status" value="1"/>
</dbReference>
<dbReference type="PANTHER" id="PTHR15060">
    <property type="entry name" value="INTERLEUKIN-15 RECEPTOR SUBUNIT ALPHA"/>
    <property type="match status" value="1"/>
</dbReference>
<proteinExistence type="predicted"/>
<dbReference type="InterPro" id="IPR042372">
    <property type="entry name" value="IL15RA"/>
</dbReference>
<keyword evidence="1 2" id="KW-1015">Disulfide bond</keyword>
<dbReference type="AlphaFoldDB" id="A0A8C8R671"/>
<protein>
    <recommendedName>
        <fullName evidence="4">Sushi domain-containing protein</fullName>
    </recommendedName>
</protein>
<evidence type="ECO:0000256" key="1">
    <source>
        <dbReference type="ARBA" id="ARBA00023157"/>
    </source>
</evidence>
<dbReference type="GO" id="GO:0042010">
    <property type="term" value="F:interleukin-15 receptor activity"/>
    <property type="evidence" value="ECO:0007669"/>
    <property type="project" value="InterPro"/>
</dbReference>
<keyword evidence="2" id="KW-0768">Sushi</keyword>
<sequence>GGGRRERGSRAGMASEERGGKGCNMPKEVTNADIQVDDNYFLNARLRYTCKDGYKRKAGTSSLTVCIKDEITNTIQWTEPNIQCISKCSQSSTVQLILGADLDVAMPTYNKDEFGPLCSAKYELRAKFCNIDTE</sequence>
<name>A0A8C8R671_9SAUR</name>
<feature type="disulfide bond" evidence="2">
    <location>
        <begin position="23"/>
        <end position="66"/>
    </location>
</feature>
<reference evidence="5" key="1">
    <citation type="submission" date="2025-08" db="UniProtKB">
        <authorList>
            <consortium name="Ensembl"/>
        </authorList>
    </citation>
    <scope>IDENTIFICATION</scope>
</reference>
<evidence type="ECO:0000313" key="6">
    <source>
        <dbReference type="Proteomes" id="UP000694393"/>
    </source>
</evidence>
<dbReference type="SMART" id="SM00032">
    <property type="entry name" value="CCP"/>
    <property type="match status" value="1"/>
</dbReference>
<dbReference type="Gene3D" id="2.20.28.230">
    <property type="match status" value="1"/>
</dbReference>
<dbReference type="InterPro" id="IPR035976">
    <property type="entry name" value="Sushi/SCR/CCP_sf"/>
</dbReference>
<dbReference type="PANTHER" id="PTHR15060:SF0">
    <property type="entry name" value="INTERLEUKIN-15 RECEPTOR SUBUNIT ALPHA"/>
    <property type="match status" value="1"/>
</dbReference>
<dbReference type="SUPFAM" id="SSF57535">
    <property type="entry name" value="Complement control module/SCR domain"/>
    <property type="match status" value="1"/>
</dbReference>
<dbReference type="Ensembl" id="ENSPCET00000000678.1">
    <property type="protein sequence ID" value="ENSPCEP00000000658.1"/>
    <property type="gene ID" value="ENSPCEG00000000570.1"/>
</dbReference>